<accession>A0ABY4CTY8</accession>
<dbReference type="SMART" id="SM00382">
    <property type="entry name" value="AAA"/>
    <property type="match status" value="1"/>
</dbReference>
<feature type="zinc finger region" description="C4-type" evidence="17">
    <location>
        <begin position="252"/>
        <end position="279"/>
    </location>
</feature>
<feature type="binding site" evidence="17">
    <location>
        <begin position="33"/>
        <end position="40"/>
    </location>
    <ligand>
        <name>ATP</name>
        <dbReference type="ChEBI" id="CHEBI:30616"/>
    </ligand>
</feature>
<evidence type="ECO:0000313" key="19">
    <source>
        <dbReference type="EMBL" id="UOF91350.1"/>
    </source>
</evidence>
<keyword evidence="2 17" id="KW-0963">Cytoplasm</keyword>
<evidence type="ECO:0000256" key="7">
    <source>
        <dbReference type="ARBA" id="ARBA00022769"/>
    </source>
</evidence>
<evidence type="ECO:0000256" key="1">
    <source>
        <dbReference type="ARBA" id="ARBA00004496"/>
    </source>
</evidence>
<dbReference type="Proteomes" id="UP000830167">
    <property type="component" value="Chromosome"/>
</dbReference>
<dbReference type="Gene3D" id="3.30.1490.20">
    <property type="entry name" value="ATP-grasp fold, A domain"/>
    <property type="match status" value="1"/>
</dbReference>
<protein>
    <recommendedName>
        <fullName evidence="15 17">UvrABC system protein A</fullName>
        <shortName evidence="17">UvrA protein</shortName>
    </recommendedName>
    <alternativeName>
        <fullName evidence="16 17">Excinuclease ABC subunit A</fullName>
    </alternativeName>
</protein>
<keyword evidence="11 17" id="KW-0267">Excision nuclease</keyword>
<feature type="binding site" evidence="17">
    <location>
        <begin position="639"/>
        <end position="646"/>
    </location>
    <ligand>
        <name>ATP</name>
        <dbReference type="ChEBI" id="CHEBI:30616"/>
    </ligand>
</feature>
<dbReference type="NCBIfam" id="NF001503">
    <property type="entry name" value="PRK00349.1"/>
    <property type="match status" value="1"/>
</dbReference>
<evidence type="ECO:0000256" key="5">
    <source>
        <dbReference type="ARBA" id="ARBA00022741"/>
    </source>
</evidence>
<keyword evidence="13 17" id="KW-0234">DNA repair</keyword>
<dbReference type="InterPro" id="IPR017871">
    <property type="entry name" value="ABC_transporter-like_CS"/>
</dbReference>
<dbReference type="PANTHER" id="PTHR43152">
    <property type="entry name" value="UVRABC SYSTEM PROTEIN A"/>
    <property type="match status" value="1"/>
</dbReference>
<keyword evidence="19" id="KW-0378">Hydrolase</keyword>
<feature type="domain" description="ABC transporter" evidence="18">
    <location>
        <begin position="602"/>
        <end position="935"/>
    </location>
</feature>
<keyword evidence="4 17" id="KW-0677">Repeat</keyword>
<evidence type="ECO:0000256" key="13">
    <source>
        <dbReference type="ARBA" id="ARBA00023204"/>
    </source>
</evidence>
<dbReference type="InterPro" id="IPR004602">
    <property type="entry name" value="UvrA"/>
</dbReference>
<dbReference type="GO" id="GO:0016787">
    <property type="term" value="F:hydrolase activity"/>
    <property type="evidence" value="ECO:0007669"/>
    <property type="project" value="UniProtKB-KW"/>
</dbReference>
<keyword evidence="20" id="KW-1185">Reference proteome</keyword>
<evidence type="ECO:0000256" key="4">
    <source>
        <dbReference type="ARBA" id="ARBA00022737"/>
    </source>
</evidence>
<keyword evidence="9 17" id="KW-0862">Zinc</keyword>
<evidence type="ECO:0000256" key="6">
    <source>
        <dbReference type="ARBA" id="ARBA00022763"/>
    </source>
</evidence>
<evidence type="ECO:0000256" key="17">
    <source>
        <dbReference type="HAMAP-Rule" id="MF_00205"/>
    </source>
</evidence>
<evidence type="ECO:0000256" key="8">
    <source>
        <dbReference type="ARBA" id="ARBA00022771"/>
    </source>
</evidence>
<dbReference type="InterPro" id="IPR013815">
    <property type="entry name" value="ATP_grasp_subdomain_1"/>
</dbReference>
<keyword evidence="7 17" id="KW-0228">DNA excision</keyword>
<keyword evidence="6 17" id="KW-0227">DNA damage</keyword>
<keyword evidence="5 17" id="KW-0547">Nucleotide-binding</keyword>
<dbReference type="InterPro" id="IPR003593">
    <property type="entry name" value="AAA+_ATPase"/>
</dbReference>
<dbReference type="SUPFAM" id="SSF52540">
    <property type="entry name" value="P-loop containing nucleoside triphosphate hydrolases"/>
    <property type="match status" value="2"/>
</dbReference>
<comment type="function">
    <text evidence="17">The UvrABC repair system catalyzes the recognition and processing of DNA lesions. UvrA is an ATPase and a DNA-binding protein. A damage recognition complex composed of 2 UvrA and 2 UvrB subunits scans DNA for abnormalities. When the presence of a lesion has been verified by UvrB, the UvrA molecules dissociate.</text>
</comment>
<dbReference type="InterPro" id="IPR027417">
    <property type="entry name" value="P-loop_NTPase"/>
</dbReference>
<dbReference type="InterPro" id="IPR041552">
    <property type="entry name" value="UvrA_DNA-bd"/>
</dbReference>
<dbReference type="InterPro" id="IPR041102">
    <property type="entry name" value="UvrA_inter"/>
</dbReference>
<evidence type="ECO:0000256" key="16">
    <source>
        <dbReference type="ARBA" id="ARBA00042156"/>
    </source>
</evidence>
<keyword evidence="3 17" id="KW-0479">Metal-binding</keyword>
<evidence type="ECO:0000256" key="3">
    <source>
        <dbReference type="ARBA" id="ARBA00022723"/>
    </source>
</evidence>
<dbReference type="CDD" id="cd03270">
    <property type="entry name" value="ABC_UvrA_I"/>
    <property type="match status" value="1"/>
</dbReference>
<sequence>MAQDYIVIKGARAHNLKNIDVKIPRDSFVVLTGLSGSGKSSLAFDTIYAEGQRRYVESLSAYARQFLGQMDKPDVDSIDGLSPAISIDQKTTSRNPRSTVGTVTEIYDYLRLLFARIGQPFCPKCDIPIASQTVEQMVDRVMEFPERTRLQVFAPVVKGRKGEHAKLLEDISKNGFVRVRIDGELHELSESVSLEKNKKHTIEVVVDRLVVKPDIQSRLADSIETALQLSGGTVIIGIVDGEELLFSQKLACPECGFSVEQLEPRMFSFNSPFGACEVCDGLGSNMEIDLDLIIPDPQKTIEDGAIEPWAGSTSNYYPQLLLAACKHFGIPVDAPVSTLTNEQRNILFFGSEGTKIKFQYDNDFGQSRVAELPFEGVVHNLQRRYRETASESIREFIMEYMSSKPCPACKGRRLKPQSLAVKVGDKSIAYVTSLSVNDAITFFESLELNDKQIAIARLILKEIHSRLMFLKNVGLDYLTLHRSAGTLSGGEAQRIRLATQIGSSLMGVLYILDEPSIGLHQRDNVRLIQTLEHMRDLGNTLIVVEHDEDTMLAADYILDIGPGAGAHGGRVVAEGTPKEIMKHPDSITGQYLSGRKSIPVPLERRQPGERWIKIVGAKENNLKNIQASFPLGLFTCVTGVSGSGKSTLINEILYKALAQHINKSKAKPGEFKRIEGLDWTDKVIDIDQSPIGRTPRSNAATYTGVFDDIRELFSTTNEAKMRGYKKGRFSFNVKGGRCEACKGDGIIKIEMHFLPDVYVPCEICKGKRYNRETLEVKYKGKNISEVLDMTVEDALEFFKHVPRIQRKIQTLFDVGLGYMKLGQPATTLSGGEAQRVKLAAELHRRSNGKTVYILDEPTTGLHIADIDRLLIVLQRLVEAGDTVIVIEHNLDVIKTADYVIDLGPEGGDKGGTIVAKGTPEEVANVKESHTGYFLKQILDRDLQRTREQDSATIVC</sequence>
<dbReference type="CDD" id="cd03271">
    <property type="entry name" value="ABC_UvrA_II"/>
    <property type="match status" value="1"/>
</dbReference>
<keyword evidence="17" id="KW-0742">SOS response</keyword>
<evidence type="ECO:0000256" key="9">
    <source>
        <dbReference type="ARBA" id="ARBA00022833"/>
    </source>
</evidence>
<dbReference type="Gene3D" id="1.10.8.280">
    <property type="entry name" value="ABC transporter ATPase domain-like"/>
    <property type="match status" value="1"/>
</dbReference>
<dbReference type="PANTHER" id="PTHR43152:SF3">
    <property type="entry name" value="UVRABC SYSTEM PROTEIN A"/>
    <property type="match status" value="1"/>
</dbReference>
<evidence type="ECO:0000256" key="15">
    <source>
        <dbReference type="ARBA" id="ARBA00039316"/>
    </source>
</evidence>
<reference evidence="19" key="1">
    <citation type="submission" date="2021-12" db="EMBL/GenBank/DDBJ databases">
        <title>Alicyclobacillaceae gen. nov., sp. nov., isolated from chalcocite enrichment system.</title>
        <authorList>
            <person name="Jiang Z."/>
        </authorList>
    </citation>
    <scope>NUCLEOTIDE SEQUENCE</scope>
    <source>
        <strain evidence="19">MYW30-H2</strain>
    </source>
</reference>
<dbReference type="Gene3D" id="1.20.1580.10">
    <property type="entry name" value="ABC transporter ATPase like domain"/>
    <property type="match status" value="2"/>
</dbReference>
<comment type="subunit">
    <text evidence="17">Forms a heterotetramer with UvrB during the search for lesions.</text>
</comment>
<proteinExistence type="inferred from homology"/>
<dbReference type="RefSeq" id="WP_347438041.1">
    <property type="nucleotide sequence ID" value="NZ_CP089291.1"/>
</dbReference>
<dbReference type="NCBIfam" id="TIGR00630">
    <property type="entry name" value="uvra"/>
    <property type="match status" value="1"/>
</dbReference>
<dbReference type="PROSITE" id="PS00211">
    <property type="entry name" value="ABC_TRANSPORTER_1"/>
    <property type="match status" value="2"/>
</dbReference>
<organism evidence="19 20">
    <name type="scientific">Fodinisporobacter ferrooxydans</name>
    <dbReference type="NCBI Taxonomy" id="2901836"/>
    <lineage>
        <taxon>Bacteria</taxon>
        <taxon>Bacillati</taxon>
        <taxon>Bacillota</taxon>
        <taxon>Bacilli</taxon>
        <taxon>Bacillales</taxon>
        <taxon>Alicyclobacillaceae</taxon>
        <taxon>Fodinisporobacter</taxon>
    </lineage>
</organism>
<evidence type="ECO:0000313" key="20">
    <source>
        <dbReference type="Proteomes" id="UP000830167"/>
    </source>
</evidence>
<dbReference type="PROSITE" id="PS50893">
    <property type="entry name" value="ABC_TRANSPORTER_2"/>
    <property type="match status" value="1"/>
</dbReference>
<evidence type="ECO:0000256" key="12">
    <source>
        <dbReference type="ARBA" id="ARBA00023125"/>
    </source>
</evidence>
<keyword evidence="12 17" id="KW-0238">DNA-binding</keyword>
<evidence type="ECO:0000256" key="2">
    <source>
        <dbReference type="ARBA" id="ARBA00022490"/>
    </source>
</evidence>
<dbReference type="InterPro" id="IPR003439">
    <property type="entry name" value="ABC_transporter-like_ATP-bd"/>
</dbReference>
<dbReference type="HAMAP" id="MF_00205">
    <property type="entry name" value="UvrA"/>
    <property type="match status" value="1"/>
</dbReference>
<dbReference type="EMBL" id="CP089291">
    <property type="protein sequence ID" value="UOF91350.1"/>
    <property type="molecule type" value="Genomic_DNA"/>
</dbReference>
<gene>
    <name evidence="17 19" type="primary">uvrA</name>
    <name evidence="19" type="ORF">LSG31_03590</name>
</gene>
<keyword evidence="10 17" id="KW-0067">ATP-binding</keyword>
<evidence type="ECO:0000256" key="14">
    <source>
        <dbReference type="ARBA" id="ARBA00038000"/>
    </source>
</evidence>
<comment type="similarity">
    <text evidence="14 17">Belongs to the ABC transporter superfamily. UvrA family.</text>
</comment>
<comment type="subcellular location">
    <subcellularLocation>
        <location evidence="1 17">Cytoplasm</location>
    </subcellularLocation>
</comment>
<dbReference type="Pfam" id="PF17760">
    <property type="entry name" value="UvrA_inter"/>
    <property type="match status" value="1"/>
</dbReference>
<evidence type="ECO:0000259" key="18">
    <source>
        <dbReference type="PROSITE" id="PS50893"/>
    </source>
</evidence>
<evidence type="ECO:0000256" key="11">
    <source>
        <dbReference type="ARBA" id="ARBA00022881"/>
    </source>
</evidence>
<dbReference type="Pfam" id="PF17755">
    <property type="entry name" value="UvrA_DNA-bind"/>
    <property type="match status" value="1"/>
</dbReference>
<name>A0ABY4CTY8_9BACL</name>
<evidence type="ECO:0000256" key="10">
    <source>
        <dbReference type="ARBA" id="ARBA00022840"/>
    </source>
</evidence>
<keyword evidence="8 17" id="KW-0863">Zinc-finger</keyword>
<feature type="zinc finger region" description="C4-type" evidence="17">
    <location>
        <begin position="738"/>
        <end position="764"/>
    </location>
</feature>
<dbReference type="Gene3D" id="3.40.50.300">
    <property type="entry name" value="P-loop containing nucleotide triphosphate hydrolases"/>
    <property type="match status" value="2"/>
</dbReference>